<dbReference type="AlphaFoldDB" id="A0AAE1B4S9"/>
<proteinExistence type="predicted"/>
<dbReference type="EMBL" id="JAWDGP010000612">
    <property type="protein sequence ID" value="KAK3798936.1"/>
    <property type="molecule type" value="Genomic_DNA"/>
</dbReference>
<gene>
    <name evidence="1" type="ORF">RRG08_035564</name>
</gene>
<dbReference type="Proteomes" id="UP001283361">
    <property type="component" value="Unassembled WGS sequence"/>
</dbReference>
<evidence type="ECO:0000313" key="2">
    <source>
        <dbReference type="Proteomes" id="UP001283361"/>
    </source>
</evidence>
<reference evidence="1" key="1">
    <citation type="journal article" date="2023" name="G3 (Bethesda)">
        <title>A reference genome for the long-term kleptoplast-retaining sea slug Elysia crispata morphotype clarki.</title>
        <authorList>
            <person name="Eastman K.E."/>
            <person name="Pendleton A.L."/>
            <person name="Shaikh M.A."/>
            <person name="Suttiyut T."/>
            <person name="Ogas R."/>
            <person name="Tomko P."/>
            <person name="Gavelis G."/>
            <person name="Widhalm J.R."/>
            <person name="Wisecaver J.H."/>
        </authorList>
    </citation>
    <scope>NUCLEOTIDE SEQUENCE</scope>
    <source>
        <strain evidence="1">ECLA1</strain>
    </source>
</reference>
<protein>
    <submittedName>
        <fullName evidence="1">Uncharacterized protein</fullName>
    </submittedName>
</protein>
<sequence>MVRAGCFSIKPTIIDTPQAMKQFFKRSMVLVTNPYLVLWDDSFHSEKCTSLGAFHKLRYCRRTDFFWPVRPFCSVKELLVSRQKHSHVWRQKKAGSLGTQLQLPQDPVPTDDPTCLGQTRGGGLEIVLLEHVHGAGCWKWWVTDA</sequence>
<evidence type="ECO:0000313" key="1">
    <source>
        <dbReference type="EMBL" id="KAK3798936.1"/>
    </source>
</evidence>
<accession>A0AAE1B4S9</accession>
<keyword evidence="2" id="KW-1185">Reference proteome</keyword>
<name>A0AAE1B4S9_9GAST</name>
<comment type="caution">
    <text evidence="1">The sequence shown here is derived from an EMBL/GenBank/DDBJ whole genome shotgun (WGS) entry which is preliminary data.</text>
</comment>
<organism evidence="1 2">
    <name type="scientific">Elysia crispata</name>
    <name type="common">lettuce slug</name>
    <dbReference type="NCBI Taxonomy" id="231223"/>
    <lineage>
        <taxon>Eukaryota</taxon>
        <taxon>Metazoa</taxon>
        <taxon>Spiralia</taxon>
        <taxon>Lophotrochozoa</taxon>
        <taxon>Mollusca</taxon>
        <taxon>Gastropoda</taxon>
        <taxon>Heterobranchia</taxon>
        <taxon>Euthyneura</taxon>
        <taxon>Panpulmonata</taxon>
        <taxon>Sacoglossa</taxon>
        <taxon>Placobranchoidea</taxon>
        <taxon>Plakobranchidae</taxon>
        <taxon>Elysia</taxon>
    </lineage>
</organism>